<dbReference type="CDD" id="cd00593">
    <property type="entry name" value="RIBOc"/>
    <property type="match status" value="2"/>
</dbReference>
<feature type="region of interest" description="Disordered" evidence="2">
    <location>
        <begin position="1"/>
        <end position="28"/>
    </location>
</feature>
<protein>
    <recommendedName>
        <fullName evidence="3">RNase III domain-containing protein</fullName>
    </recommendedName>
</protein>
<dbReference type="GO" id="GO:0005634">
    <property type="term" value="C:nucleus"/>
    <property type="evidence" value="ECO:0007669"/>
    <property type="project" value="TreeGrafter"/>
</dbReference>
<dbReference type="GO" id="GO:0003723">
    <property type="term" value="F:RNA binding"/>
    <property type="evidence" value="ECO:0007669"/>
    <property type="project" value="TreeGrafter"/>
</dbReference>
<dbReference type="GO" id="GO:0030422">
    <property type="term" value="P:siRNA processing"/>
    <property type="evidence" value="ECO:0007669"/>
    <property type="project" value="TreeGrafter"/>
</dbReference>
<dbReference type="Gene3D" id="1.10.1520.10">
    <property type="entry name" value="Ribonuclease III domain"/>
    <property type="match status" value="2"/>
</dbReference>
<keyword evidence="1" id="KW-0378">Hydrolase</keyword>
<evidence type="ECO:0000256" key="1">
    <source>
        <dbReference type="ARBA" id="ARBA00022801"/>
    </source>
</evidence>
<dbReference type="PROSITE" id="PS00517">
    <property type="entry name" value="RNASE_3_1"/>
    <property type="match status" value="1"/>
</dbReference>
<accession>A0A7S2KTB9</accession>
<dbReference type="GO" id="GO:0005737">
    <property type="term" value="C:cytoplasm"/>
    <property type="evidence" value="ECO:0007669"/>
    <property type="project" value="TreeGrafter"/>
</dbReference>
<evidence type="ECO:0000256" key="2">
    <source>
        <dbReference type="SAM" id="MobiDB-lite"/>
    </source>
</evidence>
<name>A0A7S2KTB9_9STRA</name>
<feature type="domain" description="RNase III" evidence="3">
    <location>
        <begin position="98"/>
        <end position="240"/>
    </location>
</feature>
<gene>
    <name evidence="4" type="ORF">LDAN0321_LOCUS11712</name>
</gene>
<dbReference type="AlphaFoldDB" id="A0A7S2KTB9"/>
<dbReference type="InterPro" id="IPR000999">
    <property type="entry name" value="RNase_III_dom"/>
</dbReference>
<dbReference type="EMBL" id="HBGY01018206">
    <property type="protein sequence ID" value="CAD9585762.1"/>
    <property type="molecule type" value="Transcribed_RNA"/>
</dbReference>
<dbReference type="SMART" id="SM00535">
    <property type="entry name" value="RIBOc"/>
    <property type="match status" value="2"/>
</dbReference>
<organism evidence="4">
    <name type="scientific">Leptocylindrus danicus</name>
    <dbReference type="NCBI Taxonomy" id="163516"/>
    <lineage>
        <taxon>Eukaryota</taxon>
        <taxon>Sar</taxon>
        <taxon>Stramenopiles</taxon>
        <taxon>Ochrophyta</taxon>
        <taxon>Bacillariophyta</taxon>
        <taxon>Coscinodiscophyceae</taxon>
        <taxon>Chaetocerotophycidae</taxon>
        <taxon>Leptocylindrales</taxon>
        <taxon>Leptocylindraceae</taxon>
        <taxon>Leptocylindrus</taxon>
    </lineage>
</organism>
<dbReference type="PANTHER" id="PTHR14950:SF37">
    <property type="entry name" value="ENDORIBONUCLEASE DICER"/>
    <property type="match status" value="1"/>
</dbReference>
<feature type="compositionally biased region" description="Basic residues" evidence="2">
    <location>
        <begin position="9"/>
        <end position="18"/>
    </location>
</feature>
<sequence>MVELERGIKGNKRKRHEKTSKQKPLNEGEEAQLDGLDAVLMPQEACMEARISDPALFLHLVFLPAFLYHLERRLVGHEFVLHCKENLPFLKTYLSSENISMEDILEALTAKSCTLKLSYDRLEYIGDAVLKLAQTDALLNSTQLRDWVSCLHEGHLTALRSALGSNSRLNNAAVSMSIDKFIMLVPLGRGMWLPSTLQSEIRVPGEETQQKINTANYNLSVKVCADVIEAIIGLIFIKFGFSDAIKVVEGLQVSLETDTKDIAPRNRDYRGSSKIREHAKLFLGRQTFNDESLLVEALTHPSCLHKDVPSYQKLEWVGDAVLCLMVREFIFREYPQHTVGRLNLIEITLVCNESLAYLSVNGGLHRCISHENLSLPHRIRDFSEDISGKEQQSLWGTEPPKALADVVESLLGAAHIDGGYEAGQSAAAYVLRPMLTKVQRNLESSSSALAMMHPKQLMYEICGQTLKTRIWKEHEFTSKHPGALVYQGSNFVEPNAHGDGLVCQVTCCGVQLLAVLDSRHHVARNRACALIGAVFKDPLGKMTLDLKRWFARNADVNNARPRVRQRENN</sequence>
<dbReference type="InterPro" id="IPR036389">
    <property type="entry name" value="RNase_III_sf"/>
</dbReference>
<reference evidence="4" key="1">
    <citation type="submission" date="2021-01" db="EMBL/GenBank/DDBJ databases">
        <authorList>
            <person name="Corre E."/>
            <person name="Pelletier E."/>
            <person name="Niang G."/>
            <person name="Scheremetjew M."/>
            <person name="Finn R."/>
            <person name="Kale V."/>
            <person name="Holt S."/>
            <person name="Cochrane G."/>
            <person name="Meng A."/>
            <person name="Brown T."/>
            <person name="Cohen L."/>
        </authorList>
    </citation>
    <scope>NUCLEOTIDE SEQUENCE</scope>
    <source>
        <strain evidence="4">B650</strain>
    </source>
</reference>
<dbReference type="Pfam" id="PF00636">
    <property type="entry name" value="Ribonuclease_3"/>
    <property type="match status" value="2"/>
</dbReference>
<dbReference type="GO" id="GO:0004525">
    <property type="term" value="F:ribonuclease III activity"/>
    <property type="evidence" value="ECO:0007669"/>
    <property type="project" value="InterPro"/>
</dbReference>
<evidence type="ECO:0000259" key="3">
    <source>
        <dbReference type="PROSITE" id="PS50142"/>
    </source>
</evidence>
<feature type="domain" description="RNase III" evidence="3">
    <location>
        <begin position="288"/>
        <end position="419"/>
    </location>
</feature>
<proteinExistence type="predicted"/>
<evidence type="ECO:0000313" key="4">
    <source>
        <dbReference type="EMBL" id="CAD9585762.1"/>
    </source>
</evidence>
<dbReference type="PANTHER" id="PTHR14950">
    <property type="entry name" value="DICER-RELATED"/>
    <property type="match status" value="1"/>
</dbReference>
<dbReference type="SUPFAM" id="SSF69065">
    <property type="entry name" value="RNase III domain-like"/>
    <property type="match status" value="2"/>
</dbReference>
<dbReference type="PROSITE" id="PS50142">
    <property type="entry name" value="RNASE_3_2"/>
    <property type="match status" value="2"/>
</dbReference>